<dbReference type="SMART" id="SM00192">
    <property type="entry name" value="LDLa"/>
    <property type="match status" value="3"/>
</dbReference>
<dbReference type="PROSITE" id="PS01209">
    <property type="entry name" value="LDLRA_1"/>
    <property type="match status" value="1"/>
</dbReference>
<feature type="disulfide bond" evidence="10">
    <location>
        <begin position="19"/>
        <end position="37"/>
    </location>
</feature>
<evidence type="ECO:0000256" key="8">
    <source>
        <dbReference type="ARBA" id="ARBA00023170"/>
    </source>
</evidence>
<comment type="subcellular location">
    <subcellularLocation>
        <location evidence="1">Membrane</location>
        <topology evidence="1">Single-pass membrane protein</topology>
    </subcellularLocation>
</comment>
<gene>
    <name evidence="11" type="ORF">U0070_003046</name>
</gene>
<feature type="disulfide bond" evidence="10">
    <location>
        <begin position="56"/>
        <end position="74"/>
    </location>
</feature>
<accession>A0AAW0I0Z5</accession>
<dbReference type="InterPro" id="IPR023415">
    <property type="entry name" value="LDLR_class-A_CS"/>
</dbReference>
<evidence type="ECO:0000256" key="3">
    <source>
        <dbReference type="ARBA" id="ARBA00022692"/>
    </source>
</evidence>
<dbReference type="GO" id="GO:0043235">
    <property type="term" value="C:receptor complex"/>
    <property type="evidence" value="ECO:0007669"/>
    <property type="project" value="TreeGrafter"/>
</dbReference>
<dbReference type="InterPro" id="IPR002172">
    <property type="entry name" value="LDrepeatLR_classA_rpt"/>
</dbReference>
<dbReference type="PROSITE" id="PS50068">
    <property type="entry name" value="LDLRA_2"/>
    <property type="match status" value="3"/>
</dbReference>
<dbReference type="PRINTS" id="PR00261">
    <property type="entry name" value="LDLRECEPTOR"/>
</dbReference>
<reference evidence="11 12" key="1">
    <citation type="journal article" date="2023" name="bioRxiv">
        <title>Conserved and derived expression patterns and positive selection on dental genes reveal complex evolutionary context of ever-growing rodent molars.</title>
        <authorList>
            <person name="Calamari Z.T."/>
            <person name="Song A."/>
            <person name="Cohen E."/>
            <person name="Akter M."/>
            <person name="Roy R.D."/>
            <person name="Hallikas O."/>
            <person name="Christensen M.M."/>
            <person name="Li P."/>
            <person name="Marangoni P."/>
            <person name="Jernvall J."/>
            <person name="Klein O.D."/>
        </authorList>
    </citation>
    <scope>NUCLEOTIDE SEQUENCE [LARGE SCALE GENOMIC DNA]</scope>
    <source>
        <strain evidence="11">V071</strain>
    </source>
</reference>
<keyword evidence="4" id="KW-0677">Repeat</keyword>
<evidence type="ECO:0000256" key="10">
    <source>
        <dbReference type="PROSITE-ProRule" id="PRU00124"/>
    </source>
</evidence>
<keyword evidence="3" id="KW-0812">Transmembrane</keyword>
<dbReference type="SUPFAM" id="SSF57424">
    <property type="entry name" value="LDL receptor-like module"/>
    <property type="match status" value="3"/>
</dbReference>
<keyword evidence="9" id="KW-0325">Glycoprotein</keyword>
<feature type="disulfide bond" evidence="10">
    <location>
        <begin position="68"/>
        <end position="83"/>
    </location>
</feature>
<keyword evidence="8" id="KW-0675">Receptor</keyword>
<feature type="disulfide bond" evidence="10">
    <location>
        <begin position="93"/>
        <end position="111"/>
    </location>
</feature>
<name>A0AAW0I0Z5_MYOGA</name>
<sequence length="163" mass="17378">MAHLSLSLSADCTEDLFHCHTGKCLSHSLVCDGYDDCGDLSDEQNCDCNLTKEHRCGDGRCIAAEWVCDGDHDCVDKSDEINCSCHSQGLVECRSGQCIPSSFRCDGDEDCQDGSDEESCVDRQTPCPEGDGGCLDSSCLDTCAGSSPCDSDGGLRNCSKYSS</sequence>
<evidence type="ECO:0000256" key="5">
    <source>
        <dbReference type="ARBA" id="ARBA00022989"/>
    </source>
</evidence>
<keyword evidence="5" id="KW-1133">Transmembrane helix</keyword>
<proteinExistence type="inferred from homology"/>
<evidence type="ECO:0000256" key="4">
    <source>
        <dbReference type="ARBA" id="ARBA00022737"/>
    </source>
</evidence>
<dbReference type="Proteomes" id="UP001488838">
    <property type="component" value="Unassembled WGS sequence"/>
</dbReference>
<keyword evidence="12" id="KW-1185">Reference proteome</keyword>
<comment type="caution">
    <text evidence="11">The sequence shown here is derived from an EMBL/GenBank/DDBJ whole genome shotgun (WGS) entry which is preliminary data.</text>
</comment>
<dbReference type="GO" id="GO:0006898">
    <property type="term" value="P:receptor-mediated endocytosis"/>
    <property type="evidence" value="ECO:0007669"/>
    <property type="project" value="TreeGrafter"/>
</dbReference>
<dbReference type="Pfam" id="PF00057">
    <property type="entry name" value="Ldl_recept_a"/>
    <property type="match status" value="3"/>
</dbReference>
<organism evidence="11 12">
    <name type="scientific">Myodes glareolus</name>
    <name type="common">Bank vole</name>
    <name type="synonym">Clethrionomys glareolus</name>
    <dbReference type="NCBI Taxonomy" id="447135"/>
    <lineage>
        <taxon>Eukaryota</taxon>
        <taxon>Metazoa</taxon>
        <taxon>Chordata</taxon>
        <taxon>Craniata</taxon>
        <taxon>Vertebrata</taxon>
        <taxon>Euteleostomi</taxon>
        <taxon>Mammalia</taxon>
        <taxon>Eutheria</taxon>
        <taxon>Euarchontoglires</taxon>
        <taxon>Glires</taxon>
        <taxon>Rodentia</taxon>
        <taxon>Myomorpha</taxon>
        <taxon>Muroidea</taxon>
        <taxon>Cricetidae</taxon>
        <taxon>Arvicolinae</taxon>
        <taxon>Myodes</taxon>
    </lineage>
</organism>
<evidence type="ECO:0000256" key="9">
    <source>
        <dbReference type="ARBA" id="ARBA00023180"/>
    </source>
</evidence>
<dbReference type="InterPro" id="IPR051221">
    <property type="entry name" value="LDLR-related"/>
</dbReference>
<feature type="disulfide bond" evidence="10">
    <location>
        <begin position="31"/>
        <end position="46"/>
    </location>
</feature>
<dbReference type="CDD" id="cd00112">
    <property type="entry name" value="LDLa"/>
    <property type="match status" value="3"/>
</dbReference>
<keyword evidence="7 10" id="KW-1015">Disulfide bond</keyword>
<evidence type="ECO:0000256" key="7">
    <source>
        <dbReference type="ARBA" id="ARBA00023157"/>
    </source>
</evidence>
<dbReference type="AlphaFoldDB" id="A0AAW0I0Z5"/>
<dbReference type="EMBL" id="JBBHLL010000253">
    <property type="protein sequence ID" value="KAK7807974.1"/>
    <property type="molecule type" value="Genomic_DNA"/>
</dbReference>
<dbReference type="InterPro" id="IPR036055">
    <property type="entry name" value="LDL_receptor-like_sf"/>
</dbReference>
<keyword evidence="6" id="KW-0472">Membrane</keyword>
<feature type="disulfide bond" evidence="10">
    <location>
        <begin position="105"/>
        <end position="120"/>
    </location>
</feature>
<dbReference type="FunFam" id="4.10.400.10:FF:000024">
    <property type="entry name" value="Low-density lipoprotein RecePtor related"/>
    <property type="match status" value="1"/>
</dbReference>
<evidence type="ECO:0000256" key="1">
    <source>
        <dbReference type="ARBA" id="ARBA00004167"/>
    </source>
</evidence>
<dbReference type="PANTHER" id="PTHR22722:SF14">
    <property type="entry name" value="MEGALIN, ISOFORM A"/>
    <property type="match status" value="1"/>
</dbReference>
<dbReference type="PANTHER" id="PTHR22722">
    <property type="entry name" value="LOW-DENSITY LIPOPROTEIN RECEPTOR-RELATED PROTEIN 2-RELATED"/>
    <property type="match status" value="1"/>
</dbReference>
<comment type="caution">
    <text evidence="10">Lacks conserved residue(s) required for the propagation of feature annotation.</text>
</comment>
<evidence type="ECO:0000313" key="11">
    <source>
        <dbReference type="EMBL" id="KAK7807974.1"/>
    </source>
</evidence>
<evidence type="ECO:0000256" key="6">
    <source>
        <dbReference type="ARBA" id="ARBA00023136"/>
    </source>
</evidence>
<protein>
    <submittedName>
        <fullName evidence="11">Uncharacterized protein</fullName>
    </submittedName>
</protein>
<dbReference type="GO" id="GO:0042562">
    <property type="term" value="F:hormone binding"/>
    <property type="evidence" value="ECO:0007669"/>
    <property type="project" value="TreeGrafter"/>
</dbReference>
<dbReference type="GO" id="GO:0016324">
    <property type="term" value="C:apical plasma membrane"/>
    <property type="evidence" value="ECO:0007669"/>
    <property type="project" value="TreeGrafter"/>
</dbReference>
<dbReference type="Gene3D" id="4.10.400.10">
    <property type="entry name" value="Low-density Lipoprotein Receptor"/>
    <property type="match status" value="3"/>
</dbReference>
<comment type="similarity">
    <text evidence="2">Belongs to the LDLR family.</text>
</comment>
<evidence type="ECO:0000313" key="12">
    <source>
        <dbReference type="Proteomes" id="UP001488838"/>
    </source>
</evidence>
<feature type="disulfide bond" evidence="10">
    <location>
        <begin position="12"/>
        <end position="24"/>
    </location>
</feature>
<evidence type="ECO:0000256" key="2">
    <source>
        <dbReference type="ARBA" id="ARBA00009939"/>
    </source>
</evidence>